<dbReference type="EMBL" id="QFFG01000002">
    <property type="protein sequence ID" value="PWG05819.1"/>
    <property type="molecule type" value="Genomic_DNA"/>
</dbReference>
<reference evidence="1 2" key="1">
    <citation type="submission" date="2018-05" db="EMBL/GenBank/DDBJ databases">
        <title>Polaribacter aquimarinus sp. nov., isolated from sediment in a sediment of sea.</title>
        <authorList>
            <person name="Lu D."/>
        </authorList>
    </citation>
    <scope>NUCLEOTIDE SEQUENCE [LARGE SCALE GENOMIC DNA]</scope>
    <source>
        <strain evidence="1 2">ZY113</strain>
    </source>
</reference>
<gene>
    <name evidence="1" type="ORF">DIS07_05090</name>
</gene>
<proteinExistence type="predicted"/>
<dbReference type="OrthoDB" id="1364277at2"/>
<dbReference type="AlphaFoldDB" id="A0A2U2JBV2"/>
<dbReference type="Proteomes" id="UP000245670">
    <property type="component" value="Unassembled WGS sequence"/>
</dbReference>
<keyword evidence="2" id="KW-1185">Reference proteome</keyword>
<sequence length="150" mass="17463">MKTIKILLTTLIVFGFTQCRSSKFDQTPPFKILKATYTNWMGGQPSVKSTKVEIHLSKSNITSFNTLYFNKQKANFEIIKLKEKTVLIAHFNTSIKRDIILNADPTKELKNEFPISIKLPFELKKDEAIISYKENNNIRYFKLKNLKEVK</sequence>
<protein>
    <submittedName>
        <fullName evidence="1">Uncharacterized protein</fullName>
    </submittedName>
</protein>
<comment type="caution">
    <text evidence="1">The sequence shown here is derived from an EMBL/GenBank/DDBJ whole genome shotgun (WGS) entry which is preliminary data.</text>
</comment>
<dbReference type="RefSeq" id="WP_109404152.1">
    <property type="nucleotide sequence ID" value="NZ_QFFG01000002.1"/>
</dbReference>
<name>A0A2U2JBV2_9FLAO</name>
<evidence type="ECO:0000313" key="1">
    <source>
        <dbReference type="EMBL" id="PWG05819.1"/>
    </source>
</evidence>
<organism evidence="1 2">
    <name type="scientific">Polaribacter aquimarinus</name>
    <dbReference type="NCBI Taxonomy" id="2100726"/>
    <lineage>
        <taxon>Bacteria</taxon>
        <taxon>Pseudomonadati</taxon>
        <taxon>Bacteroidota</taxon>
        <taxon>Flavobacteriia</taxon>
        <taxon>Flavobacteriales</taxon>
        <taxon>Flavobacteriaceae</taxon>
    </lineage>
</organism>
<accession>A0A2U2JBV2</accession>
<evidence type="ECO:0000313" key="2">
    <source>
        <dbReference type="Proteomes" id="UP000245670"/>
    </source>
</evidence>